<evidence type="ECO:0000313" key="3">
    <source>
        <dbReference type="EMBL" id="KQK28015.1"/>
    </source>
</evidence>
<dbReference type="STRING" id="53254.SAMN05660750_04875"/>
<keyword evidence="5" id="KW-1185">Reference proteome</keyword>
<dbReference type="Proteomes" id="UP000051562">
    <property type="component" value="Unassembled WGS sequence"/>
</dbReference>
<organism evidence="3 5">
    <name type="scientific">Bosea thiooxidans</name>
    <dbReference type="NCBI Taxonomy" id="53254"/>
    <lineage>
        <taxon>Bacteria</taxon>
        <taxon>Pseudomonadati</taxon>
        <taxon>Pseudomonadota</taxon>
        <taxon>Alphaproteobacteria</taxon>
        <taxon>Hyphomicrobiales</taxon>
        <taxon>Boseaceae</taxon>
        <taxon>Bosea</taxon>
    </lineage>
</organism>
<dbReference type="AlphaFoldDB" id="A0A0Q3HYZ7"/>
<dbReference type="RefSeq" id="WP_055730704.1">
    <property type="nucleotide sequence ID" value="NZ_FUYX01000022.1"/>
</dbReference>
<evidence type="ECO:0000313" key="6">
    <source>
        <dbReference type="Proteomes" id="UP000190130"/>
    </source>
</evidence>
<reference evidence="3 5" key="1">
    <citation type="submission" date="2015-10" db="EMBL/GenBank/DDBJ databases">
        <title>Draft genome of Bosea thiooxidans.</title>
        <authorList>
            <person name="Wang X."/>
        </authorList>
    </citation>
    <scope>NUCLEOTIDE SEQUENCE [LARGE SCALE GENOMIC DNA]</scope>
    <source>
        <strain evidence="3 5">CGMCC 9174</strain>
    </source>
</reference>
<proteinExistence type="predicted"/>
<accession>A0A0Q3HYZ7</accession>
<sequence>MTSYTRRDMLAGAAGIGLSTSLGVNQARSNTGGLFKLGVASGDPWPDGIVLWTRLVRDALAADGGMGETPVEVIWELARDERFQDIARTGVTLAMPELGHSVHVEVGGLEPGRAYWYRFRSGGDESPTGRTRTAPALGQQVPRLRFAAAACQHWMYGNWAAYRRMAEEDLDFVLHLGDYIYEAPSSSAAAAKQKVRDVPFDVPKTLADYRLMHSWYKTDPAIQQAHAACPWIAIWDDHDVENDYAGNHAPARPPTAAFLRQRAAAYQAYWEHMPLRSAQRPLGPDAQLYRRLAFGDLVDLVMLDERQYRSPLACPPPAPKLDRNHLVSAGECADAFDPQRTMLGLDQEAWLARCLAEPARARWLLLGQQLMFSPFERKRGSGTGFDTDGWGGYAAAHQRIIDLIAARPNRDTVVLGGDIHGFVASNVPARRQELRSNPVSAHIVCGAISSRLGDHRNYVASLPENPHIQFVDAERHGYTRCTFTRDSASFEFRAVDDVRDPASGIATLAAYETRWGIAGLQRV</sequence>
<evidence type="ECO:0000313" key="4">
    <source>
        <dbReference type="EMBL" id="SKC15875.1"/>
    </source>
</evidence>
<feature type="domain" description="Phospholipase D N-terminal" evidence="2">
    <location>
        <begin position="37"/>
        <end position="133"/>
    </location>
</feature>
<dbReference type="SUPFAM" id="SSF56300">
    <property type="entry name" value="Metallo-dependent phosphatases"/>
    <property type="match status" value="1"/>
</dbReference>
<name>A0A0Q3HYZ7_9HYPH</name>
<evidence type="ECO:0000259" key="2">
    <source>
        <dbReference type="Pfam" id="PF16655"/>
    </source>
</evidence>
<dbReference type="PANTHER" id="PTHR43606:SF2">
    <property type="entry name" value="ALKALINE PHOSPHATASE FAMILY PROTEIN (AFU_ORTHOLOGUE AFUA_5G03860)"/>
    <property type="match status" value="1"/>
</dbReference>
<dbReference type="Gene3D" id="3.60.21.70">
    <property type="entry name" value="PhoD-like phosphatase"/>
    <property type="match status" value="1"/>
</dbReference>
<evidence type="ECO:0000313" key="5">
    <source>
        <dbReference type="Proteomes" id="UP000051562"/>
    </source>
</evidence>
<dbReference type="CDD" id="cd07389">
    <property type="entry name" value="MPP_PhoD"/>
    <property type="match status" value="1"/>
</dbReference>
<protein>
    <submittedName>
        <fullName evidence="4">Alkaline phosphatase D</fullName>
    </submittedName>
</protein>
<dbReference type="InterPro" id="IPR032093">
    <property type="entry name" value="PhoD_N"/>
</dbReference>
<dbReference type="InterPro" id="IPR052900">
    <property type="entry name" value="Phospholipid_Metab_Enz"/>
</dbReference>
<feature type="domain" description="PhoD-like phosphatase metallophosphatase" evidence="1">
    <location>
        <begin position="146"/>
        <end position="491"/>
    </location>
</feature>
<dbReference type="InterPro" id="IPR038607">
    <property type="entry name" value="PhoD-like_sf"/>
</dbReference>
<reference evidence="4 6" key="2">
    <citation type="submission" date="2017-02" db="EMBL/GenBank/DDBJ databases">
        <authorList>
            <person name="Peterson S.W."/>
        </authorList>
    </citation>
    <scope>NUCLEOTIDE SEQUENCE [LARGE SCALE GENOMIC DNA]</scope>
    <source>
        <strain evidence="4 6">DSM 9653</strain>
    </source>
</reference>
<dbReference type="InterPro" id="IPR018946">
    <property type="entry name" value="PhoD-like_MPP"/>
</dbReference>
<dbReference type="Gene3D" id="2.60.40.380">
    <property type="entry name" value="Purple acid phosphatase-like, N-terminal"/>
    <property type="match status" value="1"/>
</dbReference>
<gene>
    <name evidence="3" type="ORF">ARD30_24025</name>
    <name evidence="4" type="ORF">SAMN05660750_04875</name>
</gene>
<dbReference type="InterPro" id="IPR029052">
    <property type="entry name" value="Metallo-depent_PP-like"/>
</dbReference>
<dbReference type="PANTHER" id="PTHR43606">
    <property type="entry name" value="PHOSPHATASE, PUTATIVE (AFU_ORTHOLOGUE AFUA_6G08710)-RELATED"/>
    <property type="match status" value="1"/>
</dbReference>
<dbReference type="EMBL" id="FUYX01000022">
    <property type="protein sequence ID" value="SKC15875.1"/>
    <property type="molecule type" value="Genomic_DNA"/>
</dbReference>
<dbReference type="Pfam" id="PF09423">
    <property type="entry name" value="PhoD"/>
    <property type="match status" value="1"/>
</dbReference>
<evidence type="ECO:0000259" key="1">
    <source>
        <dbReference type="Pfam" id="PF09423"/>
    </source>
</evidence>
<dbReference type="Pfam" id="PF16655">
    <property type="entry name" value="PhoD_N"/>
    <property type="match status" value="1"/>
</dbReference>
<dbReference type="Proteomes" id="UP000190130">
    <property type="component" value="Unassembled WGS sequence"/>
</dbReference>
<dbReference type="EMBL" id="LMAR01000083">
    <property type="protein sequence ID" value="KQK28015.1"/>
    <property type="molecule type" value="Genomic_DNA"/>
</dbReference>